<dbReference type="OrthoDB" id="2435890at2759"/>
<gene>
    <name evidence="3" type="ORF">BGZ65_003346</name>
</gene>
<feature type="compositionally biased region" description="Pro residues" evidence="1">
    <location>
        <begin position="152"/>
        <end position="161"/>
    </location>
</feature>
<name>A0A9P6LZN4_9FUNG</name>
<sequence length="362" mass="40514">MVFCNSSSSRTSLLPQQALEIANLCLENAHKTDDHGLALELCKETEATLSRMKGVSKKTALTTPSNQQQQGEDFTLRNGIATTYFKLGKLHDSLGRSDKARANYKKVQQWGGNVQEHADQQPTQSSHSLDNVLSDNNGSEPPQEEINDGNPSPLPSDPPGPIGDIATVSSDIFRENMRPPAVVFTPPEADERLKDTRQLACCLGLLRACQSPDDILEPITRSWLQALEKDEDEQERLQMLVKEVIRAFKRDELKDSKTIAELMYLAPVLGKEDFRFLLKELYSGVDQSTLLDIHQLEGLAQLIQNADLDYLDADDLVKILGLLSTRLKETHRQSPQHIYRLTLTISRVLDAMADARVKDLDR</sequence>
<evidence type="ECO:0000313" key="3">
    <source>
        <dbReference type="EMBL" id="KAF9955508.1"/>
    </source>
</evidence>
<organism evidence="3 4">
    <name type="scientific">Modicella reniformis</name>
    <dbReference type="NCBI Taxonomy" id="1440133"/>
    <lineage>
        <taxon>Eukaryota</taxon>
        <taxon>Fungi</taxon>
        <taxon>Fungi incertae sedis</taxon>
        <taxon>Mucoromycota</taxon>
        <taxon>Mortierellomycotina</taxon>
        <taxon>Mortierellomycetes</taxon>
        <taxon>Mortierellales</taxon>
        <taxon>Mortierellaceae</taxon>
        <taxon>Modicella</taxon>
    </lineage>
</organism>
<comment type="caution">
    <text evidence="3">The sequence shown here is derived from an EMBL/GenBank/DDBJ whole genome shotgun (WGS) entry which is preliminary data.</text>
</comment>
<feature type="compositionally biased region" description="Polar residues" evidence="1">
    <location>
        <begin position="120"/>
        <end position="140"/>
    </location>
</feature>
<evidence type="ECO:0000256" key="1">
    <source>
        <dbReference type="SAM" id="MobiDB-lite"/>
    </source>
</evidence>
<evidence type="ECO:0000313" key="4">
    <source>
        <dbReference type="Proteomes" id="UP000749646"/>
    </source>
</evidence>
<dbReference type="EMBL" id="JAAAHW010006753">
    <property type="protein sequence ID" value="KAF9955508.1"/>
    <property type="molecule type" value="Genomic_DNA"/>
</dbReference>
<reference evidence="3" key="1">
    <citation type="journal article" date="2020" name="Fungal Divers.">
        <title>Resolving the Mortierellaceae phylogeny through synthesis of multi-gene phylogenetics and phylogenomics.</title>
        <authorList>
            <person name="Vandepol N."/>
            <person name="Liber J."/>
            <person name="Desiro A."/>
            <person name="Na H."/>
            <person name="Kennedy M."/>
            <person name="Barry K."/>
            <person name="Grigoriev I.V."/>
            <person name="Miller A.N."/>
            <person name="O'Donnell K."/>
            <person name="Stajich J.E."/>
            <person name="Bonito G."/>
        </authorList>
    </citation>
    <scope>NUCLEOTIDE SEQUENCE</scope>
    <source>
        <strain evidence="3">MES-2147</strain>
    </source>
</reference>
<feature type="region of interest" description="Disordered" evidence="1">
    <location>
        <begin position="55"/>
        <end position="74"/>
    </location>
</feature>
<keyword evidence="4" id="KW-1185">Reference proteome</keyword>
<feature type="compositionally biased region" description="Polar residues" evidence="1">
    <location>
        <begin position="59"/>
        <end position="72"/>
    </location>
</feature>
<feature type="region of interest" description="Disordered" evidence="1">
    <location>
        <begin position="108"/>
        <end position="166"/>
    </location>
</feature>
<accession>A0A9P6LZN4</accession>
<proteinExistence type="predicted"/>
<protein>
    <recommendedName>
        <fullName evidence="2">Arm-like repeat domain-containing protein</fullName>
    </recommendedName>
</protein>
<feature type="non-terminal residue" evidence="3">
    <location>
        <position position="362"/>
    </location>
</feature>
<feature type="domain" description="Arm-like repeat" evidence="2">
    <location>
        <begin position="224"/>
        <end position="362"/>
    </location>
</feature>
<dbReference type="Proteomes" id="UP000749646">
    <property type="component" value="Unassembled WGS sequence"/>
</dbReference>
<dbReference type="AlphaFoldDB" id="A0A9P6LZN4"/>
<evidence type="ECO:0000259" key="2">
    <source>
        <dbReference type="Pfam" id="PF23948"/>
    </source>
</evidence>
<dbReference type="InterPro" id="IPR056251">
    <property type="entry name" value="Arm_rpt_dom"/>
</dbReference>
<dbReference type="Pfam" id="PF23948">
    <property type="entry name" value="ARM_5"/>
    <property type="match status" value="1"/>
</dbReference>